<dbReference type="HOGENOM" id="CLU_1335038_0_0_2"/>
<feature type="region of interest" description="Disordered" evidence="1">
    <location>
        <begin position="31"/>
        <end position="81"/>
    </location>
</feature>
<gene>
    <name evidence="2" type="ORF">J07HQW2_00638</name>
</gene>
<dbReference type="STRING" id="1238425.J07HQW2_00638"/>
<feature type="compositionally biased region" description="Low complexity" evidence="1">
    <location>
        <begin position="32"/>
        <end position="53"/>
    </location>
</feature>
<dbReference type="RefSeq" id="WP_021053697.1">
    <property type="nucleotide sequence ID" value="NZ_KE356561.1"/>
</dbReference>
<sequence>MSNTPRLAKLLALAAVITAIIDSSGLVSAIDATNPSPSGSASASAASTPASTAEDNSQRQPQSQTVMIEPAEGAPGALTSQNTLRDGAITSVDIAPPQAIPTQPNPSQPVFTITNTDTEAVTIWVTDEGFSADTSVSADANETSSSQSASSAIDLQYRDAETGERLSGADVTVTVEPGEERVVGVVASDSASTSASASSTLTATVHVRQTGATDES</sequence>
<dbReference type="Proteomes" id="UP000030710">
    <property type="component" value="Unassembled WGS sequence"/>
</dbReference>
<feature type="compositionally biased region" description="Polar residues" evidence="1">
    <location>
        <begin position="54"/>
        <end position="66"/>
    </location>
</feature>
<evidence type="ECO:0000256" key="1">
    <source>
        <dbReference type="SAM" id="MobiDB-lite"/>
    </source>
</evidence>
<dbReference type="AlphaFoldDB" id="U1MUY3"/>
<evidence type="ECO:0000313" key="3">
    <source>
        <dbReference type="Proteomes" id="UP000030710"/>
    </source>
</evidence>
<accession>U1MUY3</accession>
<evidence type="ECO:0000313" key="2">
    <source>
        <dbReference type="EMBL" id="ERG94204.1"/>
    </source>
</evidence>
<reference evidence="2 3" key="1">
    <citation type="journal article" date="2013" name="PLoS ONE">
        <title>Assembly-driven community genomics of a hypersaline microbial ecosystem.</title>
        <authorList>
            <person name="Podell S."/>
            <person name="Ugalde J.A."/>
            <person name="Narasingarao P."/>
            <person name="Banfield J.F."/>
            <person name="Heidelberg K.B."/>
            <person name="Allen E.E."/>
        </authorList>
    </citation>
    <scope>NUCLEOTIDE SEQUENCE [LARGE SCALE GENOMIC DNA]</scope>
    <source>
        <strain evidence="3">J07HQW2</strain>
    </source>
</reference>
<proteinExistence type="predicted"/>
<dbReference type="EMBL" id="KE356561">
    <property type="protein sequence ID" value="ERG94204.1"/>
    <property type="molecule type" value="Genomic_DNA"/>
</dbReference>
<organism evidence="2 3">
    <name type="scientific">Haloquadratum walsbyi J07HQW2</name>
    <dbReference type="NCBI Taxonomy" id="1238425"/>
    <lineage>
        <taxon>Archaea</taxon>
        <taxon>Methanobacteriati</taxon>
        <taxon>Methanobacteriota</taxon>
        <taxon>Stenosarchaea group</taxon>
        <taxon>Halobacteria</taxon>
        <taxon>Halobacteriales</taxon>
        <taxon>Haloferacaceae</taxon>
        <taxon>Haloquadratum</taxon>
    </lineage>
</organism>
<name>U1MUY3_9EURY</name>
<protein>
    <submittedName>
        <fullName evidence="2">Uncharacterized protein</fullName>
    </submittedName>
</protein>